<dbReference type="PANTHER" id="PTHR33343:SF1">
    <property type="entry name" value="LARGE RIBOSOMAL SUBUNIT PROTEIN BL35M"/>
    <property type="match status" value="1"/>
</dbReference>
<dbReference type="RefSeq" id="WP_115268495.1">
    <property type="nucleotide sequence ID" value="NZ_UGGU01000003.1"/>
</dbReference>
<dbReference type="PRINTS" id="PR00064">
    <property type="entry name" value="RIBOSOMALL35"/>
</dbReference>
<protein>
    <recommendedName>
        <fullName evidence="4 5">Large ribosomal subunit protein bL35</fullName>
    </recommendedName>
</protein>
<dbReference type="InterPro" id="IPR037229">
    <property type="entry name" value="Ribosomal_bL35_sf"/>
</dbReference>
<dbReference type="GO" id="GO:0003735">
    <property type="term" value="F:structural constituent of ribosome"/>
    <property type="evidence" value="ECO:0007669"/>
    <property type="project" value="InterPro"/>
</dbReference>
<evidence type="ECO:0000256" key="2">
    <source>
        <dbReference type="ARBA" id="ARBA00022980"/>
    </source>
</evidence>
<evidence type="ECO:0000256" key="6">
    <source>
        <dbReference type="RuleBase" id="RU000568"/>
    </source>
</evidence>
<evidence type="ECO:0000256" key="5">
    <source>
        <dbReference type="HAMAP-Rule" id="MF_00514"/>
    </source>
</evidence>
<dbReference type="GO" id="GO:0006412">
    <property type="term" value="P:translation"/>
    <property type="evidence" value="ECO:0007669"/>
    <property type="project" value="UniProtKB-UniRule"/>
</dbReference>
<dbReference type="FunFam" id="4.10.410.60:FF:000001">
    <property type="entry name" value="50S ribosomal protein L35"/>
    <property type="match status" value="1"/>
</dbReference>
<evidence type="ECO:0000256" key="1">
    <source>
        <dbReference type="ARBA" id="ARBA00006598"/>
    </source>
</evidence>
<dbReference type="InterPro" id="IPR021137">
    <property type="entry name" value="Ribosomal_bL35-like"/>
</dbReference>
<accession>A0A377GV03</accession>
<dbReference type="NCBIfam" id="TIGR00001">
    <property type="entry name" value="rpmI_bact"/>
    <property type="match status" value="1"/>
</dbReference>
<dbReference type="Gene3D" id="4.10.410.60">
    <property type="match status" value="1"/>
</dbReference>
<evidence type="ECO:0000313" key="8">
    <source>
        <dbReference type="Proteomes" id="UP000255328"/>
    </source>
</evidence>
<dbReference type="Proteomes" id="UP000255328">
    <property type="component" value="Unassembled WGS sequence"/>
</dbReference>
<comment type="similarity">
    <text evidence="1 5 6">Belongs to the bacterial ribosomal protein bL35 family.</text>
</comment>
<gene>
    <name evidence="5 7" type="primary">rpmI</name>
    <name evidence="7" type="ORF">NCTC10723_00205</name>
</gene>
<dbReference type="Pfam" id="PF01632">
    <property type="entry name" value="Ribosomal_L35p"/>
    <property type="match status" value="1"/>
</dbReference>
<sequence length="68" mass="7757">MPKMKTHKGAKKRIKVTGTGKFVVKHSGKSHILTKKDRKRKNNLKKDFVVTETLTRHMEALLPYGAGR</sequence>
<evidence type="ECO:0000313" key="7">
    <source>
        <dbReference type="EMBL" id="STO30776.1"/>
    </source>
</evidence>
<evidence type="ECO:0000256" key="3">
    <source>
        <dbReference type="ARBA" id="ARBA00023274"/>
    </source>
</evidence>
<dbReference type="PANTHER" id="PTHR33343">
    <property type="entry name" value="54S RIBOSOMAL PROTEIN BL35M"/>
    <property type="match status" value="1"/>
</dbReference>
<dbReference type="PROSITE" id="PS00936">
    <property type="entry name" value="RIBOSOMAL_L35"/>
    <property type="match status" value="1"/>
</dbReference>
<organism evidence="7 8">
    <name type="scientific">Fusobacterium necrogenes</name>
    <dbReference type="NCBI Taxonomy" id="858"/>
    <lineage>
        <taxon>Bacteria</taxon>
        <taxon>Fusobacteriati</taxon>
        <taxon>Fusobacteriota</taxon>
        <taxon>Fusobacteriia</taxon>
        <taxon>Fusobacteriales</taxon>
        <taxon>Fusobacteriaceae</taxon>
        <taxon>Fusobacterium</taxon>
    </lineage>
</organism>
<dbReference type="HAMAP" id="MF_00514">
    <property type="entry name" value="Ribosomal_bL35"/>
    <property type="match status" value="1"/>
</dbReference>
<dbReference type="OrthoDB" id="47476at2"/>
<dbReference type="InterPro" id="IPR018265">
    <property type="entry name" value="Ribosomal_bL35_CS"/>
</dbReference>
<reference evidence="7 8" key="1">
    <citation type="submission" date="2018-06" db="EMBL/GenBank/DDBJ databases">
        <authorList>
            <consortium name="Pathogen Informatics"/>
            <person name="Doyle S."/>
        </authorList>
    </citation>
    <scope>NUCLEOTIDE SEQUENCE [LARGE SCALE GENOMIC DNA]</scope>
    <source>
        <strain evidence="7 8">NCTC10723</strain>
    </source>
</reference>
<keyword evidence="8" id="KW-1185">Reference proteome</keyword>
<name>A0A377GV03_9FUSO</name>
<dbReference type="AlphaFoldDB" id="A0A377GV03"/>
<dbReference type="InterPro" id="IPR001706">
    <property type="entry name" value="Ribosomal_bL35"/>
</dbReference>
<dbReference type="SUPFAM" id="SSF143034">
    <property type="entry name" value="L35p-like"/>
    <property type="match status" value="1"/>
</dbReference>
<keyword evidence="2 5" id="KW-0689">Ribosomal protein</keyword>
<dbReference type="EMBL" id="UGGU01000003">
    <property type="protein sequence ID" value="STO30776.1"/>
    <property type="molecule type" value="Genomic_DNA"/>
</dbReference>
<dbReference type="GO" id="GO:0022625">
    <property type="term" value="C:cytosolic large ribosomal subunit"/>
    <property type="evidence" value="ECO:0007669"/>
    <property type="project" value="TreeGrafter"/>
</dbReference>
<keyword evidence="3 5" id="KW-0687">Ribonucleoprotein</keyword>
<proteinExistence type="inferred from homology"/>
<evidence type="ECO:0000256" key="4">
    <source>
        <dbReference type="ARBA" id="ARBA00071664"/>
    </source>
</evidence>